<keyword evidence="7" id="KW-0539">Nucleus</keyword>
<dbReference type="InterPro" id="IPR045249">
    <property type="entry name" value="HARBI1-like"/>
</dbReference>
<keyword evidence="5" id="KW-0479">Metal-binding</keyword>
<evidence type="ECO:0000256" key="1">
    <source>
        <dbReference type="ARBA" id="ARBA00001968"/>
    </source>
</evidence>
<keyword evidence="11" id="KW-1185">Reference proteome</keyword>
<evidence type="ECO:0000256" key="5">
    <source>
        <dbReference type="ARBA" id="ARBA00022723"/>
    </source>
</evidence>
<keyword evidence="4" id="KW-0540">Nuclease</keyword>
<comment type="cofactor">
    <cofactor evidence="1">
        <name>a divalent metal cation</name>
        <dbReference type="ChEBI" id="CHEBI:60240"/>
    </cofactor>
</comment>
<feature type="domain" description="DDE Tnp4" evidence="9">
    <location>
        <begin position="124"/>
        <end position="281"/>
    </location>
</feature>
<dbReference type="Pfam" id="PF13359">
    <property type="entry name" value="DDE_Tnp_4"/>
    <property type="match status" value="1"/>
</dbReference>
<dbReference type="PANTHER" id="PTHR22930:SF85">
    <property type="entry name" value="GH03217P-RELATED"/>
    <property type="match status" value="1"/>
</dbReference>
<dbReference type="VEuPathDB" id="FungiDB:PSTT_05275"/>
<protein>
    <recommendedName>
        <fullName evidence="9">DDE Tnp4 domain-containing protein</fullName>
    </recommendedName>
</protein>
<reference evidence="11" key="3">
    <citation type="journal article" date="2018" name="Mol. Plant Microbe Interact.">
        <title>Genome sequence resources for the wheat stripe rust pathogen (Puccinia striiformis f. sp. tritici) and the barley stripe rust pathogen (Puccinia striiformis f. sp. hordei).</title>
        <authorList>
            <person name="Xia C."/>
            <person name="Wang M."/>
            <person name="Yin C."/>
            <person name="Cornejo O.E."/>
            <person name="Hulbert S.H."/>
            <person name="Chen X."/>
        </authorList>
    </citation>
    <scope>NUCLEOTIDE SEQUENCE [LARGE SCALE GENOMIC DNA]</scope>
    <source>
        <strain evidence="11">93TX-2</strain>
    </source>
</reference>
<dbReference type="GO" id="GO:0046872">
    <property type="term" value="F:metal ion binding"/>
    <property type="evidence" value="ECO:0007669"/>
    <property type="project" value="UniProtKB-KW"/>
</dbReference>
<evidence type="ECO:0000256" key="8">
    <source>
        <dbReference type="SAM" id="MobiDB-lite"/>
    </source>
</evidence>
<sequence length="330" mass="37877">MQSLADSTFLQIFQMTWPCFLNLLHLIENDPIFYNLSQNPQRDPSVQLAVATCRLGSNGNGAAVTRLKTLFNIGYGTINLYTMRFIKIIYKKKSLLASWPTQEERLEMSQVMQDESFPGCVGFVDGTTIPLSQKPPVDGNHYFDRKKRYSISLTLVCDINKKFVSYLAGYPGSCHDSYVFSNMRIAQQPNRFFDRNQYLLADSAYTSDRYTVPAYKGKELLESQNVDFNYRLAQSRVRIEHAIGILKGRFSSLRKIRCQLRTRNEMKGTIKWIITCIVLHNLLADLKDQWNDLYEDETPDPPPDIDDDDSNHGDDGLRGVLRSVTLAHFE</sequence>
<gene>
    <name evidence="10" type="ORF">PSHT_00573</name>
</gene>
<evidence type="ECO:0000259" key="9">
    <source>
        <dbReference type="Pfam" id="PF13359"/>
    </source>
</evidence>
<proteinExistence type="inferred from homology"/>
<dbReference type="InterPro" id="IPR027806">
    <property type="entry name" value="HARBI1_dom"/>
</dbReference>
<dbReference type="GO" id="GO:0016787">
    <property type="term" value="F:hydrolase activity"/>
    <property type="evidence" value="ECO:0007669"/>
    <property type="project" value="UniProtKB-KW"/>
</dbReference>
<evidence type="ECO:0000256" key="2">
    <source>
        <dbReference type="ARBA" id="ARBA00004123"/>
    </source>
</evidence>
<comment type="caution">
    <text evidence="10">The sequence shown here is derived from an EMBL/GenBank/DDBJ whole genome shotgun (WGS) entry which is preliminary data.</text>
</comment>
<dbReference type="EMBL" id="PKSM01000004">
    <property type="protein sequence ID" value="POW23132.1"/>
    <property type="molecule type" value="Genomic_DNA"/>
</dbReference>
<feature type="region of interest" description="Disordered" evidence="8">
    <location>
        <begin position="293"/>
        <end position="317"/>
    </location>
</feature>
<dbReference type="GO" id="GO:0004518">
    <property type="term" value="F:nuclease activity"/>
    <property type="evidence" value="ECO:0007669"/>
    <property type="project" value="UniProtKB-KW"/>
</dbReference>
<comment type="similarity">
    <text evidence="3">Belongs to the HARBI1 family.</text>
</comment>
<comment type="subcellular location">
    <subcellularLocation>
        <location evidence="2">Nucleus</location>
    </subcellularLocation>
</comment>
<evidence type="ECO:0000256" key="6">
    <source>
        <dbReference type="ARBA" id="ARBA00022801"/>
    </source>
</evidence>
<dbReference type="GO" id="GO:0005634">
    <property type="term" value="C:nucleus"/>
    <property type="evidence" value="ECO:0007669"/>
    <property type="project" value="UniProtKB-SubCell"/>
</dbReference>
<dbReference type="VEuPathDB" id="FungiDB:PSHT_00573"/>
<name>A0A2S4WMZ1_9BASI</name>
<evidence type="ECO:0000256" key="7">
    <source>
        <dbReference type="ARBA" id="ARBA00023242"/>
    </source>
</evidence>
<feature type="compositionally biased region" description="Acidic residues" evidence="8">
    <location>
        <begin position="293"/>
        <end position="309"/>
    </location>
</feature>
<reference evidence="10 11" key="1">
    <citation type="submission" date="2017-12" db="EMBL/GenBank/DDBJ databases">
        <title>Gene loss provides genomic basis for host adaptation in cereal stripe rust fungi.</title>
        <authorList>
            <person name="Xia C."/>
        </authorList>
    </citation>
    <scope>NUCLEOTIDE SEQUENCE [LARGE SCALE GENOMIC DNA]</scope>
    <source>
        <strain evidence="10 11">93TX-2</strain>
    </source>
</reference>
<keyword evidence="6" id="KW-0378">Hydrolase</keyword>
<evidence type="ECO:0000256" key="4">
    <source>
        <dbReference type="ARBA" id="ARBA00022722"/>
    </source>
</evidence>
<dbReference type="AlphaFoldDB" id="A0A2S4WMZ1"/>
<organism evidence="10 11">
    <name type="scientific">Puccinia striiformis</name>
    <dbReference type="NCBI Taxonomy" id="27350"/>
    <lineage>
        <taxon>Eukaryota</taxon>
        <taxon>Fungi</taxon>
        <taxon>Dikarya</taxon>
        <taxon>Basidiomycota</taxon>
        <taxon>Pucciniomycotina</taxon>
        <taxon>Pucciniomycetes</taxon>
        <taxon>Pucciniales</taxon>
        <taxon>Pucciniaceae</taxon>
        <taxon>Puccinia</taxon>
    </lineage>
</organism>
<evidence type="ECO:0000313" key="10">
    <source>
        <dbReference type="EMBL" id="POW23132.1"/>
    </source>
</evidence>
<evidence type="ECO:0000256" key="3">
    <source>
        <dbReference type="ARBA" id="ARBA00006958"/>
    </source>
</evidence>
<evidence type="ECO:0000313" key="11">
    <source>
        <dbReference type="Proteomes" id="UP000238274"/>
    </source>
</evidence>
<dbReference type="OrthoDB" id="2502344at2759"/>
<dbReference type="PANTHER" id="PTHR22930">
    <property type="match status" value="1"/>
</dbReference>
<dbReference type="Proteomes" id="UP000238274">
    <property type="component" value="Unassembled WGS sequence"/>
</dbReference>
<reference evidence="11" key="2">
    <citation type="journal article" date="2018" name="BMC Genomics">
        <title>Genomic insights into host adaptation between the wheat stripe rust pathogen (Puccinia striiformis f. sp. tritici) and the barley stripe rust pathogen (Puccinia striiformis f. sp. hordei).</title>
        <authorList>
            <person name="Xia C."/>
            <person name="Wang M."/>
            <person name="Yin C."/>
            <person name="Cornejo O.E."/>
            <person name="Hulbert S.H."/>
            <person name="Chen X."/>
        </authorList>
    </citation>
    <scope>NUCLEOTIDE SEQUENCE [LARGE SCALE GENOMIC DNA]</scope>
    <source>
        <strain evidence="11">93TX-2</strain>
    </source>
</reference>
<accession>A0A2S4WMZ1</accession>